<keyword evidence="2" id="KW-0472">Membrane</keyword>
<evidence type="ECO:0000256" key="2">
    <source>
        <dbReference type="SAM" id="Phobius"/>
    </source>
</evidence>
<organism evidence="3">
    <name type="scientific">Tanacetum cinerariifolium</name>
    <name type="common">Dalmatian daisy</name>
    <name type="synonym">Chrysanthemum cinerariifolium</name>
    <dbReference type="NCBI Taxonomy" id="118510"/>
    <lineage>
        <taxon>Eukaryota</taxon>
        <taxon>Viridiplantae</taxon>
        <taxon>Streptophyta</taxon>
        <taxon>Embryophyta</taxon>
        <taxon>Tracheophyta</taxon>
        <taxon>Spermatophyta</taxon>
        <taxon>Magnoliopsida</taxon>
        <taxon>eudicotyledons</taxon>
        <taxon>Gunneridae</taxon>
        <taxon>Pentapetalae</taxon>
        <taxon>asterids</taxon>
        <taxon>campanulids</taxon>
        <taxon>Asterales</taxon>
        <taxon>Asteraceae</taxon>
        <taxon>Asteroideae</taxon>
        <taxon>Anthemideae</taxon>
        <taxon>Anthemidinae</taxon>
        <taxon>Tanacetum</taxon>
    </lineage>
</organism>
<comment type="caution">
    <text evidence="3">The sequence shown here is derived from an EMBL/GenBank/DDBJ whole genome shotgun (WGS) entry which is preliminary data.</text>
</comment>
<sequence length="986" mass="112477">MADENVPAPIRSDDQKLLFAAWAFTASASVLAIYIQQFWNTLTYEAKTGAYSFQLDENRDAIMEFVNQLGYTECLTSKTSGHDRPRYPSLQMLWGIIMSTNVDYAKLLWEEFVQAIQTFLTNKENLGSPTKKGRKDKPNVIPYCWFTKLIIYHLGIIYDIHQRSTSPFQLLEEDLRLGNLKFIPKGEVDEVFGMPIPNELISNNIRNAQYYYAYLEMVAKHDRKILAEKEGKMKTASAKQPKSKPAIEKSSKLAPAPKPKATKERPSKASTAKPPKPKPAKENSTKTTPPQQAGKTSAIKALSAGPSTQAQDDTSAHIIRDSSFPADAETGAASEKTNSGGDTEILQTNEEQGNNVDKQVNLKEKINKLDQGQAGSDPGRTLESRPPPEPVVIDKYQLDQTLEKVVGLLLDQTLNPRTTSLWLICTLRGCHVALQAPLQDCFRELLKADMKEILHQRMFKTDTYKSLPNIVTLYEALEASMELVNRDKHLTEMDKSSKQKSGPHTKQPVVDIPMPDTANISDSEDTDSAHLPKNKQRLEWLKPISDDERPVTLKPALVIPTSHIPDAVNNWAKDLATTYQDLIGKTGLTQADFEGQAYEVVKAFYPDIIHLQFQMEECHKMLTYQIDWANPEGDQVRIDISKPLPLSGPPDHVTIQTQFFFNHELDYLRYGSKGSGQALLISKIKAARYLDFGLKLLVLEQIWTNEVCTYDICASYGISHWWFNHQKFYIDRHITDSSRKIFRTHMRILSVVSTKAYSRYGCDYLKEITLRRADYQEYTIAKKDFKNLYPSDFEELNLLLLQTRSIVIRQRVEDFQLGIESYHKQLNLTKQGWDTKGFEYKHNYIIIDSPCAVMFPVDNNERKIMRFNKIYKFSDGMLTNIMEALDYKVKEYKNIREIPTYHSEDGNPARANIKQALGSNFLIHSYHAVCFETFRLREQASKVQVKMEMKIPRSSGVYFITACSYSTDTSKELMKAQVYASKLPQL</sequence>
<evidence type="ECO:0000313" key="3">
    <source>
        <dbReference type="EMBL" id="GEU49932.1"/>
    </source>
</evidence>
<gene>
    <name evidence="3" type="ORF">Tci_021910</name>
</gene>
<keyword evidence="2" id="KW-1133">Transmembrane helix</keyword>
<feature type="compositionally biased region" description="Polar residues" evidence="1">
    <location>
        <begin position="285"/>
        <end position="295"/>
    </location>
</feature>
<accession>A0A6L2KMV1</accession>
<protein>
    <submittedName>
        <fullName evidence="3">Histone deacetylase 14</fullName>
    </submittedName>
</protein>
<name>A0A6L2KMV1_TANCI</name>
<evidence type="ECO:0000256" key="1">
    <source>
        <dbReference type="SAM" id="MobiDB-lite"/>
    </source>
</evidence>
<proteinExistence type="predicted"/>
<reference evidence="3" key="1">
    <citation type="journal article" date="2019" name="Sci. Rep.">
        <title>Draft genome of Tanacetum cinerariifolium, the natural source of mosquito coil.</title>
        <authorList>
            <person name="Yamashiro T."/>
            <person name="Shiraishi A."/>
            <person name="Satake H."/>
            <person name="Nakayama K."/>
        </authorList>
    </citation>
    <scope>NUCLEOTIDE SEQUENCE</scope>
</reference>
<feature type="region of interest" description="Disordered" evidence="1">
    <location>
        <begin position="231"/>
        <end position="355"/>
    </location>
</feature>
<feature type="transmembrane region" description="Helical" evidence="2">
    <location>
        <begin position="17"/>
        <end position="35"/>
    </location>
</feature>
<dbReference type="EMBL" id="BKCJ010002638">
    <property type="protein sequence ID" value="GEU49932.1"/>
    <property type="molecule type" value="Genomic_DNA"/>
</dbReference>
<dbReference type="AlphaFoldDB" id="A0A6L2KMV1"/>
<feature type="region of interest" description="Disordered" evidence="1">
    <location>
        <begin position="491"/>
        <end position="532"/>
    </location>
</feature>
<feature type="region of interest" description="Disordered" evidence="1">
    <location>
        <begin position="369"/>
        <end position="389"/>
    </location>
</feature>
<keyword evidence="2" id="KW-0812">Transmembrane</keyword>
<feature type="compositionally biased region" description="Polar residues" evidence="1">
    <location>
        <begin position="335"/>
        <end position="355"/>
    </location>
</feature>